<organism evidence="4">
    <name type="scientific">Triticum aestivum</name>
    <name type="common">Wheat</name>
    <dbReference type="NCBI Taxonomy" id="4565"/>
    <lineage>
        <taxon>Eukaryota</taxon>
        <taxon>Viridiplantae</taxon>
        <taxon>Streptophyta</taxon>
        <taxon>Embryophyta</taxon>
        <taxon>Tracheophyta</taxon>
        <taxon>Spermatophyta</taxon>
        <taxon>Magnoliopsida</taxon>
        <taxon>Liliopsida</taxon>
        <taxon>Poales</taxon>
        <taxon>Poaceae</taxon>
        <taxon>BOP clade</taxon>
        <taxon>Pooideae</taxon>
        <taxon>Triticodae</taxon>
        <taxon>Triticeae</taxon>
        <taxon>Triticinae</taxon>
        <taxon>Triticum</taxon>
    </lineage>
</organism>
<dbReference type="Gramene" id="TraesRN1A0101159300.1">
    <property type="protein sequence ID" value="TraesRN1A0101159300.1"/>
    <property type="gene ID" value="TraesRN1A0101159300"/>
</dbReference>
<dbReference type="Gramene" id="TraesCS1A02G443800.1">
    <property type="protein sequence ID" value="TraesCS1A02G443800.1.cds1"/>
    <property type="gene ID" value="TraesCS1A02G443800"/>
</dbReference>
<dbReference type="SMART" id="SM00198">
    <property type="entry name" value="SCP"/>
    <property type="match status" value="1"/>
</dbReference>
<dbReference type="Gramene" id="TraesCAD_scaffold_040379_01G000100.1">
    <property type="protein sequence ID" value="TraesCAD_scaffold_040379_01G000100.1"/>
    <property type="gene ID" value="TraesCAD_scaffold_040379_01G000100"/>
</dbReference>
<dbReference type="Gramene" id="TraesCS1A03G1081400.1">
    <property type="protein sequence ID" value="TraesCS1A03G1081400.1.CDS1"/>
    <property type="gene ID" value="TraesCS1A03G1081400"/>
</dbReference>
<dbReference type="AlphaFoldDB" id="A0A3B5Y827"/>
<dbReference type="EnsemblPlants" id="TraesCS1A02G443800.1">
    <property type="protein sequence ID" value="TraesCS1A02G443800.1.cds1"/>
    <property type="gene ID" value="TraesCS1A02G443800"/>
</dbReference>
<dbReference type="Gramene" id="TraesSYM1A03G00186180.1">
    <property type="protein sequence ID" value="TraesSYM1A03G00186180.1.CDS1"/>
    <property type="gene ID" value="TraesSYM1A03G00186180"/>
</dbReference>
<protein>
    <recommendedName>
        <fullName evidence="3">SCP domain-containing protein</fullName>
    </recommendedName>
</protein>
<dbReference type="PANTHER" id="PTHR10334">
    <property type="entry name" value="CYSTEINE-RICH SECRETORY PROTEIN-RELATED"/>
    <property type="match status" value="1"/>
</dbReference>
<evidence type="ECO:0000256" key="2">
    <source>
        <dbReference type="SAM" id="SignalP"/>
    </source>
</evidence>
<name>A0A3B5Y827_WHEAT</name>
<feature type="chain" id="PRO_5017406789" description="SCP domain-containing protein" evidence="2">
    <location>
        <begin position="32"/>
        <end position="294"/>
    </location>
</feature>
<dbReference type="Pfam" id="PF00188">
    <property type="entry name" value="CAP"/>
    <property type="match status" value="1"/>
</dbReference>
<sequence>MARTTLLLAAPPPPALPHVLLLLLLLGMAAADTTSTTSSTAADTFYTTTSSSEPTSDQQQQQASSSSSSSAATPSSSSPAGATPSSPSPAGAEAEATPSSSYPAGEAATPSSSPAGEAPSPSPAGGGGGAGAPPPPPGPGFYKGMSREFVNEHNKVRAKYDAPTLAWDKTLALYARRWAAQIQQDCDQARHSPQAHPLGYGECFFVGNNGTAEDALCSWEREEYIYEKGTKHCTSGHDFRDCGHFVIMIEKTYHYVGCGRAPCLTGPRQGQFFISCNYSAVRPNATTAGASNPS</sequence>
<dbReference type="Gramene" id="TraesROB_scaffold_028582_01G000100.1">
    <property type="protein sequence ID" value="TraesROB_scaffold_028582_01G000100.1"/>
    <property type="gene ID" value="TraesROB_scaffold_028582_01G000100"/>
</dbReference>
<dbReference type="InterPro" id="IPR035940">
    <property type="entry name" value="CAP_sf"/>
</dbReference>
<feature type="compositionally biased region" description="Low complexity" evidence="1">
    <location>
        <begin position="46"/>
        <end position="119"/>
    </location>
</feature>
<keyword evidence="2" id="KW-0732">Signal</keyword>
<dbReference type="SMR" id="A0A3B5Y827"/>
<keyword evidence="5" id="KW-1185">Reference proteome</keyword>
<evidence type="ECO:0000259" key="3">
    <source>
        <dbReference type="SMART" id="SM00198"/>
    </source>
</evidence>
<dbReference type="SUPFAM" id="SSF55797">
    <property type="entry name" value="PR-1-like"/>
    <property type="match status" value="1"/>
</dbReference>
<dbReference type="InterPro" id="IPR001283">
    <property type="entry name" value="CRISP-related"/>
</dbReference>
<dbReference type="GO" id="GO:0005615">
    <property type="term" value="C:extracellular space"/>
    <property type="evidence" value="ECO:0000318"/>
    <property type="project" value="GO_Central"/>
</dbReference>
<dbReference type="InterPro" id="IPR014044">
    <property type="entry name" value="CAP_dom"/>
</dbReference>
<feature type="region of interest" description="Disordered" evidence="1">
    <location>
        <begin position="46"/>
        <end position="145"/>
    </location>
</feature>
<dbReference type="STRING" id="4565.A0A3B5Y827"/>
<feature type="signal peptide" evidence="2">
    <location>
        <begin position="1"/>
        <end position="31"/>
    </location>
</feature>
<reference evidence="4" key="1">
    <citation type="submission" date="2018-08" db="EMBL/GenBank/DDBJ databases">
        <authorList>
            <person name="Rossello M."/>
        </authorList>
    </citation>
    <scope>NUCLEOTIDE SEQUENCE [LARGE SCALE GENOMIC DNA]</scope>
    <source>
        <strain evidence="4">cv. Chinese Spring</strain>
    </source>
</reference>
<reference evidence="4" key="2">
    <citation type="submission" date="2018-10" db="UniProtKB">
        <authorList>
            <consortium name="EnsemblPlants"/>
        </authorList>
    </citation>
    <scope>IDENTIFICATION</scope>
</reference>
<proteinExistence type="predicted"/>
<dbReference type="OrthoDB" id="337038at2759"/>
<evidence type="ECO:0000256" key="1">
    <source>
        <dbReference type="SAM" id="MobiDB-lite"/>
    </source>
</evidence>
<dbReference type="Proteomes" id="UP000019116">
    <property type="component" value="Chromosome 1A"/>
</dbReference>
<dbReference type="OMA" id="ADERRYY"/>
<dbReference type="Gramene" id="TraesCLE_scaffold_039888_01G000500.1">
    <property type="protein sequence ID" value="TraesCLE_scaffold_039888_01G000500.1"/>
    <property type="gene ID" value="TraesCLE_scaffold_039888_01G000500"/>
</dbReference>
<dbReference type="Gene3D" id="3.40.33.10">
    <property type="entry name" value="CAP"/>
    <property type="match status" value="1"/>
</dbReference>
<evidence type="ECO:0000313" key="4">
    <source>
        <dbReference type="EnsemblPlants" id="TraesCS1A02G443800.1.cds1"/>
    </source>
</evidence>
<feature type="domain" description="SCP" evidence="3">
    <location>
        <begin position="144"/>
        <end position="279"/>
    </location>
</feature>
<accession>A0A3B5Y827</accession>
<evidence type="ECO:0000313" key="5">
    <source>
        <dbReference type="Proteomes" id="UP000019116"/>
    </source>
</evidence>